<dbReference type="Pfam" id="PF13472">
    <property type="entry name" value="Lipase_GDSL_2"/>
    <property type="match status" value="1"/>
</dbReference>
<feature type="domain" description="SGNH hydrolase-type esterase" evidence="1">
    <location>
        <begin position="366"/>
        <end position="538"/>
    </location>
</feature>
<dbReference type="CDD" id="cd19958">
    <property type="entry name" value="pyocin_knob"/>
    <property type="match status" value="2"/>
</dbReference>
<dbReference type="CDD" id="cd00229">
    <property type="entry name" value="SGNH_hydrolase"/>
    <property type="match status" value="1"/>
</dbReference>
<dbReference type="InterPro" id="IPR036514">
    <property type="entry name" value="SGNH_hydro_sf"/>
</dbReference>
<dbReference type="EMBL" id="RJVZ01000001">
    <property type="protein sequence ID" value="RSK10861.1"/>
    <property type="molecule type" value="Genomic_DNA"/>
</dbReference>
<evidence type="ECO:0000259" key="1">
    <source>
        <dbReference type="Pfam" id="PF13472"/>
    </source>
</evidence>
<evidence type="ECO:0000313" key="2">
    <source>
        <dbReference type="EMBL" id="RSK10861.1"/>
    </source>
</evidence>
<comment type="caution">
    <text evidence="2">The sequence shown here is derived from an EMBL/GenBank/DDBJ whole genome shotgun (WGS) entry which is preliminary data.</text>
</comment>
<dbReference type="AlphaFoldDB" id="A0A428IAU8"/>
<dbReference type="InterPro" id="IPR013830">
    <property type="entry name" value="SGNH_hydro"/>
</dbReference>
<dbReference type="SUPFAM" id="SSF52266">
    <property type="entry name" value="SGNH hydrolase"/>
    <property type="match status" value="1"/>
</dbReference>
<gene>
    <name evidence="2" type="ORF">D8804_00085</name>
</gene>
<organism evidence="2 3">
    <name type="scientific">Streptococcus oralis</name>
    <dbReference type="NCBI Taxonomy" id="1303"/>
    <lineage>
        <taxon>Bacteria</taxon>
        <taxon>Bacillati</taxon>
        <taxon>Bacillota</taxon>
        <taxon>Bacilli</taxon>
        <taxon>Lactobacillales</taxon>
        <taxon>Streptococcaceae</taxon>
        <taxon>Streptococcus</taxon>
    </lineage>
</organism>
<dbReference type="Gene3D" id="3.40.50.1110">
    <property type="entry name" value="SGNH hydrolase"/>
    <property type="match status" value="1"/>
</dbReference>
<reference evidence="2 3" key="1">
    <citation type="submission" date="2018-11" db="EMBL/GenBank/DDBJ databases">
        <title>Species Designations Belie Phenotypic and Genotypic Heterogeneity in Oral Streptococci.</title>
        <authorList>
            <person name="Velsko I."/>
        </authorList>
    </citation>
    <scope>NUCLEOTIDE SEQUENCE [LARGE SCALE GENOMIC DNA]</scope>
    <source>
        <strain evidence="2 3">BCA1</strain>
    </source>
</reference>
<evidence type="ECO:0000313" key="3">
    <source>
        <dbReference type="Proteomes" id="UP000279863"/>
    </source>
</evidence>
<name>A0A428IAU8_STROR</name>
<dbReference type="RefSeq" id="WP_125398400.1">
    <property type="nucleotide sequence ID" value="NZ_RJVZ01000001.1"/>
</dbReference>
<sequence length="570" mass="63114">MATEEVTGRLNFYDDITPLPKTDNINILIDGVRRKTRGADVRESIAKALEVTYQDATKEGNANMEVAKARGGANTLEDRLREMDGAVAIYSKELEATGKRLDGIVANAGNGSVPSELIDMRIGADGRVHSTAGAAMREQFKSALTGDKQITTASDLVAPYNDLNTLKPNTILTYAHYGEVANKPDPSYSGGATVQTMNYTAGTNLGATQILTQSNGVMYNRIFWRTNGTNKWSEWFKISRDGQVMTGERQIVSPSDLVPPYNDLNTLKSNTILTYAHYGNVANKPDPSYFGGATIQTISYASSVFPGTFQILIQKDGTMYTRIYWRIFGSDKWTPWQKSLSEKDFPKNIDTDPFQPSISLFEKIGVIGDSYSSGEIYPEGRGIDKYNLSWGQILARKNGVTCANFSKGGLTTRSWLTDEMGLSKLKNSEPQNLYYISLGINDNIKLGPSYLGTEADIDSGSDTFYGNYSKIIRTIQSKAPYSKIILIDSAWTNSDTDPFFVAIKTIASRFNLPLIKHRDDPFLASSKFKQELMVQGHPVAISYAAMANSFERLTVKAIRDYIAYFKDYRG</sequence>
<proteinExistence type="predicted"/>
<dbReference type="Proteomes" id="UP000279863">
    <property type="component" value="Unassembled WGS sequence"/>
</dbReference>
<accession>A0A428IAU8</accession>
<protein>
    <recommendedName>
        <fullName evidence="1">SGNH hydrolase-type esterase domain-containing protein</fullName>
    </recommendedName>
</protein>